<evidence type="ECO:0000256" key="7">
    <source>
        <dbReference type="ARBA" id="ARBA00023157"/>
    </source>
</evidence>
<dbReference type="SMART" id="SM01404">
    <property type="entry name" value="CIMR"/>
    <property type="match status" value="14"/>
</dbReference>
<sequence length="2344" mass="260294">MSLLRNLISVIYLFCLFHNVWPDCVFLDGKYDLSALDLPGGWMVAGPKVNGSTTHYKISVCSPLNYSTTSSEGECVNSSVCQFSGNETMSFGDALNDPKNYAVASFNGNGFTMFVHTKISCGTKTIQRATIKFDCGPNLGVPELVLLSECQVNFHWKTSAACRVKPKSHQVPCYAIDTDGEKRDLSHLIKSSGGYFVNTRNPAVDFVINVCSDIQPDDNTKNCPANSSACRIIGSENLSFGVPQEGLKYTSEGLVLTYKTHGIPAGCSLEPKTTLLFKCPDRGHSQPPKVISNSNCQYEIEWETEYACPESSLKGNIRSCQFTTETHGVEIDLSPLRQNSAYMVPSNSSNTTTFALSVCGGLENFNCGQQTRWKSLSVCMIDSGAMQVVGTMVGSRLIYADDEVILSYPKGSFCESSIEHSTVINFICDPNAKKNGTGEPKHVSSDHCVHNFEWPTKYACLKHPLDTPCSVTYNKKKISLQKLLLFEGEAWEAIDRRNNPNTNNNAEYYINVCGQISNLGNLSNCGEGSSACVLRNDGTYLNLGNFTSPPIYDIDSNSVRLEYTGGSPCGNEKQWKSVIEFICRPGHINSEPVLTRIDDADCRYEFEWQTAEACPEGMIEGIDCKVYDSNLGINYDLNPLRSKTYEVDTGLYKFYMGVCEAAQDTPCSKKSNSSGNVGVCQVDQSNQNSWKTGEPSSNISYMDGVVNLTYLSGDPYNDANKTARMTIIIFICDFKAGKGQPQFVEEVNFAYVFHWYTDLVCQPPAISTECIVHDPISHLIYDLSGLSTSNENWVSHVSDEESEKQIYLNVCRSLSRPSVCDSNAAACITEMTASGEKAVISNIGRALGPPILESPGHLSLTYTQGSPCTAFGENVTYSTVIHFLCGDQMSKMGPMFLNKLGACEYTFLWTTKAACPTGTLQAKDSCQLTDPDSGFTFDLTSLQMEKQPYSLETPSGIYQFNICGKIVEGCLTPDGKFPSQNTSVCKVDKDGNKVLEIATADAYTLSYSEGQDLTLTYASISASKIKEEVVIKFPCYNGTIDPKPKFIRHKEGQYIFEMPTRLACIPNHVDCNVIDNKGNEYDLSPLSKLRDSNWEVVDFRPENMRVVYHINFCRPLNKVSSYKCPGGASSACQTSTIDKEVIGYDLGSQMNPPTVSDTGTVVMRFTNGSFCHNGQFRRSTTINLFCSRYEGDLTFIGETPECEYVFSMDTPVACPVRSSHGKSCKVRDPEFDYVFDLNPLKSKNNNYNISVGGFRYFFNVCDKLNGFNNECINSSACQMKPTDDKFSKSLGIPSDELVYRKGIITLEYKSGTGGCHGKYNRSTFLTFTCHHGLEDKDGPSFVAEAEDCTYLFEWPTVHACPPFDVIECSVIDKDGVYYDFSKLSLLSDNYYVKNPYSNNKTFVINVCRSVVHTPNSLCPYTSAACLVDSTKTSETINLGRVNLSPYIEGDKITIKYTSGDICSDDKTMSSRFWQTIIEFNCEPHNKNSEPQFVGKDDCTYFFDWPTTYACANKPKENTRDCTAEDPNTGFIYNLTSLRDHGIFETKTGNHQYYLNICNSNGSSPCGSNTGVCQEEISGEKRSWKAGESNSNLSFSGGVLYLNYTNGDACHNGRFKRNTVIEFHCGPGIGEPRFLFESQDCTYFFSWKTELACQNTMHCAIKNGSNYFDLTALAQTYHTASSIIVGDDAIYYVSVCNSLPNFLDYAFCPPGSGICRITQDGAFTRFGQSLGKSEYPPFVDFMGFPTVIYTNGSSCEGKPDEPLRSRIIFLCDSDAGMGEPVLIEMQLDDCTYVFEWRTSLVCSAKPVEEEEMACNYTDRSRGIHFDLSPLQKSLQPYTVSDDKSDGHFLLKVCSSLRPSNISNCESAGICQVDGHTSHNYGEAASQKFTFDGRRLRLTFKNGEDCPSGINGKRTSEIFFICDAYAGYGEPVLHKKYTCLTVFMWKTSLICQNMQHQCSLEVGGNHFDFNLLSSLSHNWNTSDEKKNMYWINLCRGVQLTQDTLGCLPNAAICMKSPDDYYVTLGIVQTMEAKSINSTDLMLTFGSGDSRACSSVPSDKHLTPTTRLFMHCGTSLGHPRIVRGPDSQCYYDFIWESSLACIDKAEVVMMEKDGIIKDERFGYTVNISSILNTTFNATGVTGSDEYNYEINLSGLPDVSKNSPCAMAAVCQTKPDSGFFRDIGSFSTRSFVIRGSELHLNFTSHTKPCGKNTLKNVTTLINMQCVSAAGIGEPTFTYESGNCDYIFEWETIVICPDYNRKKNPKDDSKPPNPVPDPYKEDKEELWFLFGFEDFLARSEYLISDTKGVTFSQSYNRISKSKHNGERLVLVDAAQPHPYDDDRDVEMLT</sequence>
<dbReference type="SUPFAM" id="SSF50911">
    <property type="entry name" value="Mannose 6-phosphate receptor domain"/>
    <property type="match status" value="15"/>
</dbReference>
<dbReference type="InterPro" id="IPR009011">
    <property type="entry name" value="Man6P_isomerase_rcpt-bd_dom_sf"/>
</dbReference>
<dbReference type="GO" id="GO:0005802">
    <property type="term" value="C:trans-Golgi network"/>
    <property type="evidence" value="ECO:0007669"/>
    <property type="project" value="TreeGrafter"/>
</dbReference>
<evidence type="ECO:0000259" key="9">
    <source>
        <dbReference type="PROSITE" id="PS51914"/>
    </source>
</evidence>
<evidence type="ECO:0000313" key="10">
    <source>
        <dbReference type="EMBL" id="GFQ64131.1"/>
    </source>
</evidence>
<feature type="domain" description="MRH" evidence="9">
    <location>
        <begin position="318"/>
        <end position="462"/>
    </location>
</feature>
<feature type="domain" description="MRH" evidence="9">
    <location>
        <begin position="467"/>
        <end position="616"/>
    </location>
</feature>
<feature type="domain" description="MRH" evidence="9">
    <location>
        <begin position="1366"/>
        <end position="1512"/>
    </location>
</feature>
<keyword evidence="5" id="KW-1133">Transmembrane helix</keyword>
<dbReference type="PROSITE" id="PS51914">
    <property type="entry name" value="MRH"/>
    <property type="match status" value="15"/>
</dbReference>
<feature type="domain" description="MRH" evidence="9">
    <location>
        <begin position="1069"/>
        <end position="1216"/>
    </location>
</feature>
<dbReference type="GO" id="GO:0005886">
    <property type="term" value="C:plasma membrane"/>
    <property type="evidence" value="ECO:0007669"/>
    <property type="project" value="TreeGrafter"/>
</dbReference>
<dbReference type="GO" id="GO:0005770">
    <property type="term" value="C:late endosome"/>
    <property type="evidence" value="ECO:0007669"/>
    <property type="project" value="TreeGrafter"/>
</dbReference>
<comment type="caution">
    <text evidence="10">The sequence shown here is derived from an EMBL/GenBank/DDBJ whole genome shotgun (WGS) entry which is preliminary data.</text>
</comment>
<evidence type="ECO:0000313" key="11">
    <source>
        <dbReference type="Proteomes" id="UP000887116"/>
    </source>
</evidence>
<dbReference type="PANTHER" id="PTHR15071:SF17">
    <property type="entry name" value="CATION-INDEPENDENT MANNOSE-6-PHOSPHATE RECEPTOR"/>
    <property type="match status" value="1"/>
</dbReference>
<protein>
    <recommendedName>
        <fullName evidence="9">MRH domain-containing protein</fullName>
    </recommendedName>
</protein>
<dbReference type="EMBL" id="BMAO01000064">
    <property type="protein sequence ID" value="GFQ64131.1"/>
    <property type="molecule type" value="Genomic_DNA"/>
</dbReference>
<feature type="domain" description="MRH" evidence="9">
    <location>
        <begin position="22"/>
        <end position="164"/>
    </location>
</feature>
<keyword evidence="2" id="KW-0813">Transport</keyword>
<feature type="domain" description="MRH" evidence="9">
    <location>
        <begin position="622"/>
        <end position="763"/>
    </location>
</feature>
<dbReference type="InterPro" id="IPR000479">
    <property type="entry name" value="CIMR_rpt"/>
</dbReference>
<dbReference type="Pfam" id="PF00878">
    <property type="entry name" value="CIMR"/>
    <property type="match status" value="13"/>
</dbReference>
<keyword evidence="7" id="KW-1015">Disulfide bond</keyword>
<feature type="domain" description="MRH" evidence="9">
    <location>
        <begin position="2114"/>
        <end position="2253"/>
    </location>
</feature>
<feature type="signal peptide" evidence="8">
    <location>
        <begin position="1"/>
        <end position="22"/>
    </location>
</feature>
<organism evidence="10 11">
    <name type="scientific">Trichonephila clavata</name>
    <name type="common">Joro spider</name>
    <name type="synonym">Nephila clavata</name>
    <dbReference type="NCBI Taxonomy" id="2740835"/>
    <lineage>
        <taxon>Eukaryota</taxon>
        <taxon>Metazoa</taxon>
        <taxon>Ecdysozoa</taxon>
        <taxon>Arthropoda</taxon>
        <taxon>Chelicerata</taxon>
        <taxon>Arachnida</taxon>
        <taxon>Araneae</taxon>
        <taxon>Araneomorphae</taxon>
        <taxon>Entelegynae</taxon>
        <taxon>Araneoidea</taxon>
        <taxon>Nephilidae</taxon>
        <taxon>Trichonephila</taxon>
    </lineage>
</organism>
<dbReference type="GO" id="GO:0007041">
    <property type="term" value="P:lysosomal transport"/>
    <property type="evidence" value="ECO:0007669"/>
    <property type="project" value="InterPro"/>
</dbReference>
<feature type="domain" description="MRH" evidence="9">
    <location>
        <begin position="924"/>
        <end position="1066"/>
    </location>
</feature>
<evidence type="ECO:0000256" key="6">
    <source>
        <dbReference type="ARBA" id="ARBA00023136"/>
    </source>
</evidence>
<comment type="subcellular location">
    <subcellularLocation>
        <location evidence="1">Endomembrane system</location>
    </subcellularLocation>
</comment>
<dbReference type="GO" id="GO:0038023">
    <property type="term" value="F:signaling receptor activity"/>
    <property type="evidence" value="ECO:0007669"/>
    <property type="project" value="InterPro"/>
</dbReference>
<feature type="domain" description="MRH" evidence="9">
    <location>
        <begin position="1656"/>
        <end position="1803"/>
    </location>
</feature>
<dbReference type="FunFam" id="2.70.130.10:FF:000011">
    <property type="entry name" value="Insulin-like growth factor 2 receptor"/>
    <property type="match status" value="1"/>
</dbReference>
<feature type="domain" description="MRH" evidence="9">
    <location>
        <begin position="1954"/>
        <end position="2100"/>
    </location>
</feature>
<evidence type="ECO:0000256" key="1">
    <source>
        <dbReference type="ARBA" id="ARBA00004308"/>
    </source>
</evidence>
<feature type="domain" description="MRH" evidence="9">
    <location>
        <begin position="1519"/>
        <end position="1654"/>
    </location>
</feature>
<dbReference type="Proteomes" id="UP000887116">
    <property type="component" value="Unassembled WGS sequence"/>
</dbReference>
<evidence type="ECO:0000256" key="4">
    <source>
        <dbReference type="ARBA" id="ARBA00022729"/>
    </source>
</evidence>
<keyword evidence="6" id="KW-0472">Membrane</keyword>
<dbReference type="GO" id="GO:0005520">
    <property type="term" value="F:insulin-like growth factor binding"/>
    <property type="evidence" value="ECO:0007669"/>
    <property type="project" value="TreeGrafter"/>
</dbReference>
<evidence type="ECO:0000256" key="5">
    <source>
        <dbReference type="ARBA" id="ARBA00022989"/>
    </source>
</evidence>
<dbReference type="FunFam" id="2.70.130.10:FF:000016">
    <property type="entry name" value="Insulin-like growth factor 2 receptor"/>
    <property type="match status" value="1"/>
</dbReference>
<evidence type="ECO:0000256" key="3">
    <source>
        <dbReference type="ARBA" id="ARBA00022692"/>
    </source>
</evidence>
<name>A0A8X6K6F0_TRICU</name>
<dbReference type="Gene3D" id="2.70.130.10">
    <property type="entry name" value="Mannose-6-phosphate receptor binding domain"/>
    <property type="match status" value="15"/>
</dbReference>
<keyword evidence="4 8" id="KW-0732">Signal</keyword>
<evidence type="ECO:0000256" key="2">
    <source>
        <dbReference type="ARBA" id="ARBA00022448"/>
    </source>
</evidence>
<dbReference type="OrthoDB" id="6415249at2759"/>
<keyword evidence="3" id="KW-0812">Transmembrane</keyword>
<proteinExistence type="predicted"/>
<gene>
    <name evidence="10" type="primary">Igf2r</name>
    <name evidence="10" type="ORF">TNCT_577572</name>
</gene>
<dbReference type="PANTHER" id="PTHR15071">
    <property type="entry name" value="MANNOSE-6-PHOSPHATE RECEPTOR FAMILY MEMBER"/>
    <property type="match status" value="1"/>
</dbReference>
<dbReference type="GO" id="GO:0005537">
    <property type="term" value="F:D-mannose binding"/>
    <property type="evidence" value="ECO:0007669"/>
    <property type="project" value="InterPro"/>
</dbReference>
<accession>A0A8X6K6F0</accession>
<feature type="chain" id="PRO_5036458749" description="MRH domain-containing protein" evidence="8">
    <location>
        <begin position="23"/>
        <end position="2344"/>
    </location>
</feature>
<keyword evidence="11" id="KW-1185">Reference proteome</keyword>
<feature type="domain" description="MRH" evidence="9">
    <location>
        <begin position="768"/>
        <end position="917"/>
    </location>
</feature>
<feature type="domain" description="MRH" evidence="9">
    <location>
        <begin position="171"/>
        <end position="310"/>
    </location>
</feature>
<reference evidence="10" key="1">
    <citation type="submission" date="2020-07" db="EMBL/GenBank/DDBJ databases">
        <title>Multicomponent nature underlies the extraordinary mechanical properties of spider dragline silk.</title>
        <authorList>
            <person name="Kono N."/>
            <person name="Nakamura H."/>
            <person name="Mori M."/>
            <person name="Yoshida Y."/>
            <person name="Ohtoshi R."/>
            <person name="Malay A.D."/>
            <person name="Moran D.A.P."/>
            <person name="Tomita M."/>
            <person name="Numata K."/>
            <person name="Arakawa K."/>
        </authorList>
    </citation>
    <scope>NUCLEOTIDE SEQUENCE</scope>
</reference>
<feature type="domain" description="MRH" evidence="9">
    <location>
        <begin position="1222"/>
        <end position="1362"/>
    </location>
</feature>
<dbReference type="InterPro" id="IPR044865">
    <property type="entry name" value="MRH_dom"/>
</dbReference>
<feature type="domain" description="MRH" evidence="9">
    <location>
        <begin position="1811"/>
        <end position="1951"/>
    </location>
</feature>
<evidence type="ECO:0000256" key="8">
    <source>
        <dbReference type="SAM" id="SignalP"/>
    </source>
</evidence>